<organism evidence="1 2">
    <name type="scientific">Salinivibrio costicola subsp. alcaliphilus</name>
    <dbReference type="NCBI Taxonomy" id="272773"/>
    <lineage>
        <taxon>Bacteria</taxon>
        <taxon>Pseudomonadati</taxon>
        <taxon>Pseudomonadota</taxon>
        <taxon>Gammaproteobacteria</taxon>
        <taxon>Vibrionales</taxon>
        <taxon>Vibrionaceae</taxon>
        <taxon>Salinivibrio</taxon>
    </lineage>
</organism>
<dbReference type="EMBL" id="MUFR01000054">
    <property type="protein sequence ID" value="OOF32836.1"/>
    <property type="molecule type" value="Genomic_DNA"/>
</dbReference>
<sequence length="86" mass="10372">MSDGARRKSQQACAIEKALMPTYAIFGIFEYRTLRLRSTEESRKQFLGPRNFIYQSWHDTLFRIPYPALRQFDWIYIQLFFILEGK</sequence>
<evidence type="ECO:0000313" key="2">
    <source>
        <dbReference type="Proteomes" id="UP000189431"/>
    </source>
</evidence>
<evidence type="ECO:0000313" key="1">
    <source>
        <dbReference type="EMBL" id="OOF32836.1"/>
    </source>
</evidence>
<accession>A0ABX3KMP1</accession>
<proteinExistence type="predicted"/>
<keyword evidence="2" id="KW-1185">Reference proteome</keyword>
<gene>
    <name evidence="1" type="ORF">BZJ21_14060</name>
</gene>
<comment type="caution">
    <text evidence="1">The sequence shown here is derived from an EMBL/GenBank/DDBJ whole genome shotgun (WGS) entry which is preliminary data.</text>
</comment>
<protein>
    <submittedName>
        <fullName evidence="1">Uncharacterized protein</fullName>
    </submittedName>
</protein>
<name>A0ABX3KMP1_SALCS</name>
<dbReference type="Proteomes" id="UP000189431">
    <property type="component" value="Unassembled WGS sequence"/>
</dbReference>
<reference evidence="2" key="1">
    <citation type="submission" date="2017-01" db="EMBL/GenBank/DDBJ databases">
        <title>Draft genome of the species Salinivibrio costicola subsp. alcaliphilus.</title>
        <authorList>
            <person name="Lopez-Hermoso C."/>
            <person name="De La Haba R."/>
            <person name="Sanchez-Porro C."/>
            <person name="Ventosa A."/>
        </authorList>
    </citation>
    <scope>NUCLEOTIDE SEQUENCE [LARGE SCALE GENOMIC DNA]</scope>
    <source>
        <strain evidence="2">CBH448</strain>
    </source>
</reference>